<reference evidence="2 3" key="1">
    <citation type="submission" date="2024-06" db="EMBL/GenBank/DDBJ databases">
        <title>Chitinophaga defluvii sp. nov., isolated from municipal sewage.</title>
        <authorList>
            <person name="Zhang L."/>
        </authorList>
    </citation>
    <scope>NUCLEOTIDE SEQUENCE [LARGE SCALE GENOMIC DNA]</scope>
    <source>
        <strain evidence="2 3">H8</strain>
    </source>
</reference>
<dbReference type="Proteomes" id="UP001549749">
    <property type="component" value="Unassembled WGS sequence"/>
</dbReference>
<evidence type="ECO:0000256" key="1">
    <source>
        <dbReference type="SAM" id="SignalP"/>
    </source>
</evidence>
<feature type="chain" id="PRO_5045295824" evidence="1">
    <location>
        <begin position="23"/>
        <end position="85"/>
    </location>
</feature>
<name>A0ABV2TF21_9BACT</name>
<comment type="caution">
    <text evidence="2">The sequence shown here is derived from an EMBL/GenBank/DDBJ whole genome shotgun (WGS) entry which is preliminary data.</text>
</comment>
<dbReference type="RefSeq" id="WP_354663252.1">
    <property type="nucleotide sequence ID" value="NZ_JBEXAC010000002.1"/>
</dbReference>
<evidence type="ECO:0000313" key="3">
    <source>
        <dbReference type="Proteomes" id="UP001549749"/>
    </source>
</evidence>
<keyword evidence="3" id="KW-1185">Reference proteome</keyword>
<accession>A0ABV2TF21</accession>
<organism evidence="2 3">
    <name type="scientific">Chitinophaga defluvii</name>
    <dbReference type="NCBI Taxonomy" id="3163343"/>
    <lineage>
        <taxon>Bacteria</taxon>
        <taxon>Pseudomonadati</taxon>
        <taxon>Bacteroidota</taxon>
        <taxon>Chitinophagia</taxon>
        <taxon>Chitinophagales</taxon>
        <taxon>Chitinophagaceae</taxon>
        <taxon>Chitinophaga</taxon>
    </lineage>
</organism>
<protein>
    <submittedName>
        <fullName evidence="2">Uncharacterized protein</fullName>
    </submittedName>
</protein>
<sequence>MSKIKITWTILLMTISALSAYASIQRDFTFVYYINANETGPTGDITISSPCSNLGRGCIHPIPALGNQYRQLFIEQDGVLIPIRD</sequence>
<gene>
    <name evidence="2" type="ORF">ABR189_25165</name>
</gene>
<keyword evidence="1" id="KW-0732">Signal</keyword>
<dbReference type="EMBL" id="JBEXAC010000002">
    <property type="protein sequence ID" value="MET7000699.1"/>
    <property type="molecule type" value="Genomic_DNA"/>
</dbReference>
<proteinExistence type="predicted"/>
<evidence type="ECO:0000313" key="2">
    <source>
        <dbReference type="EMBL" id="MET7000699.1"/>
    </source>
</evidence>
<feature type="signal peptide" evidence="1">
    <location>
        <begin position="1"/>
        <end position="22"/>
    </location>
</feature>